<dbReference type="PANTHER" id="PTHR30203:SF24">
    <property type="entry name" value="BLR4935 PROTEIN"/>
    <property type="match status" value="1"/>
</dbReference>
<evidence type="ECO:0000313" key="4">
    <source>
        <dbReference type="Proteomes" id="UP001273505"/>
    </source>
</evidence>
<gene>
    <name evidence="3" type="ORF">SCD92_07965</name>
</gene>
<accession>A0ABU4RWQ2</accession>
<feature type="region of interest" description="Disordered" evidence="2">
    <location>
        <begin position="308"/>
        <end position="327"/>
    </location>
</feature>
<name>A0ABU4RWQ2_9GAMM</name>
<dbReference type="PANTHER" id="PTHR30203">
    <property type="entry name" value="OUTER MEMBRANE CATION EFFLUX PROTEIN"/>
    <property type="match status" value="1"/>
</dbReference>
<dbReference type="Proteomes" id="UP001273505">
    <property type="component" value="Unassembled WGS sequence"/>
</dbReference>
<dbReference type="Gene3D" id="1.20.1600.10">
    <property type="entry name" value="Outer membrane efflux proteins (OEP)"/>
    <property type="match status" value="1"/>
</dbReference>
<evidence type="ECO:0000256" key="1">
    <source>
        <dbReference type="SAM" id="Coils"/>
    </source>
</evidence>
<reference evidence="3 4" key="1">
    <citation type="submission" date="2023-11" db="EMBL/GenBank/DDBJ databases">
        <title>Gilvimarinus fulvus sp. nov., isolated from the surface of Kelp.</title>
        <authorList>
            <person name="Sun Y.Y."/>
            <person name="Gong Y."/>
            <person name="Du Z.J."/>
        </authorList>
    </citation>
    <scope>NUCLEOTIDE SEQUENCE [LARGE SCALE GENOMIC DNA]</scope>
    <source>
        <strain evidence="3 4">SDUM040013</strain>
    </source>
</reference>
<dbReference type="EMBL" id="JAXAFO010000010">
    <property type="protein sequence ID" value="MDX6849292.1"/>
    <property type="molecule type" value="Genomic_DNA"/>
</dbReference>
<evidence type="ECO:0000313" key="3">
    <source>
        <dbReference type="EMBL" id="MDX6849292.1"/>
    </source>
</evidence>
<dbReference type="SUPFAM" id="SSF56954">
    <property type="entry name" value="Outer membrane efflux proteins (OEP)"/>
    <property type="match status" value="1"/>
</dbReference>
<evidence type="ECO:0000256" key="2">
    <source>
        <dbReference type="SAM" id="MobiDB-lite"/>
    </source>
</evidence>
<sequence length="380" mass="42400">MLQKGLSDPDVQRRFDAQQAQAKAQLDASGHWDNPSLEYSREDLGLQQGTSEETTIWLRQRINIAGVNGLEREAAKFSMTASEYSQKLERRDWMLRLRSEFYQTLAAQQKLSAVEGLKNRLQQLANAVQRRADKGDASRFDVLRINKELAVIGSDYSLANAEYHSHQSLLFALLNSPAEQLKGNLLPPTTSLPTVDVVQHPKLQALTAQQRSAETRAKAAQRSRWPELTVGVGRKEVTEPGLDLDGNTFAVGIEIPLFDRGQGHDQVAQSQAFQLQADKAILLRQLQAKTQSLKNALRSHYQSARELEKLNSRDASPSKASPSQESSLSYLAELSYQGGELSVMELLDAYQSDLATTQRLIDSSLQARRAHIQLQHMNGQ</sequence>
<dbReference type="RefSeq" id="WP_302721528.1">
    <property type="nucleotide sequence ID" value="NZ_JAULRU010000319.1"/>
</dbReference>
<feature type="compositionally biased region" description="Low complexity" evidence="2">
    <location>
        <begin position="315"/>
        <end position="327"/>
    </location>
</feature>
<organism evidence="3 4">
    <name type="scientific">Gilvimarinus gilvus</name>
    <dbReference type="NCBI Taxonomy" id="3058038"/>
    <lineage>
        <taxon>Bacteria</taxon>
        <taxon>Pseudomonadati</taxon>
        <taxon>Pseudomonadota</taxon>
        <taxon>Gammaproteobacteria</taxon>
        <taxon>Cellvibrionales</taxon>
        <taxon>Cellvibrionaceae</taxon>
        <taxon>Gilvimarinus</taxon>
    </lineage>
</organism>
<comment type="caution">
    <text evidence="3">The sequence shown here is derived from an EMBL/GenBank/DDBJ whole genome shotgun (WGS) entry which is preliminary data.</text>
</comment>
<proteinExistence type="predicted"/>
<keyword evidence="4" id="KW-1185">Reference proteome</keyword>
<feature type="coiled-coil region" evidence="1">
    <location>
        <begin position="107"/>
        <end position="134"/>
    </location>
</feature>
<keyword evidence="1" id="KW-0175">Coiled coil</keyword>
<protein>
    <submittedName>
        <fullName evidence="3">TolC family protein</fullName>
    </submittedName>
</protein>
<dbReference type="InterPro" id="IPR010131">
    <property type="entry name" value="MdtP/NodT-like"/>
</dbReference>